<evidence type="ECO:0000259" key="5">
    <source>
        <dbReference type="Pfam" id="PF08100"/>
    </source>
</evidence>
<dbReference type="EMBL" id="KN822123">
    <property type="protein sequence ID" value="KIM56106.1"/>
    <property type="molecule type" value="Genomic_DNA"/>
</dbReference>
<dbReference type="InterPro" id="IPR012967">
    <property type="entry name" value="COMT_dimerisation"/>
</dbReference>
<keyword evidence="1" id="KW-0489">Methyltransferase</keyword>
<dbReference type="PANTHER" id="PTHR43712">
    <property type="entry name" value="PUTATIVE (AFU_ORTHOLOGUE AFUA_4G14580)-RELATED"/>
    <property type="match status" value="1"/>
</dbReference>
<dbReference type="Proteomes" id="UP000053989">
    <property type="component" value="Unassembled WGS sequence"/>
</dbReference>
<organism evidence="6 7">
    <name type="scientific">Scleroderma citrinum Foug A</name>
    <dbReference type="NCBI Taxonomy" id="1036808"/>
    <lineage>
        <taxon>Eukaryota</taxon>
        <taxon>Fungi</taxon>
        <taxon>Dikarya</taxon>
        <taxon>Basidiomycota</taxon>
        <taxon>Agaricomycotina</taxon>
        <taxon>Agaricomycetes</taxon>
        <taxon>Agaricomycetidae</taxon>
        <taxon>Boletales</taxon>
        <taxon>Sclerodermatineae</taxon>
        <taxon>Sclerodermataceae</taxon>
        <taxon>Scleroderma</taxon>
    </lineage>
</organism>
<dbReference type="Pfam" id="PF00891">
    <property type="entry name" value="Methyltransf_2"/>
    <property type="match status" value="1"/>
</dbReference>
<evidence type="ECO:0000313" key="6">
    <source>
        <dbReference type="EMBL" id="KIM56106.1"/>
    </source>
</evidence>
<dbReference type="OrthoDB" id="2410195at2759"/>
<dbReference type="Gene3D" id="1.10.10.10">
    <property type="entry name" value="Winged helix-like DNA-binding domain superfamily/Winged helix DNA-binding domain"/>
    <property type="match status" value="1"/>
</dbReference>
<dbReference type="PANTHER" id="PTHR43712:SF2">
    <property type="entry name" value="O-METHYLTRANSFERASE CICE"/>
    <property type="match status" value="1"/>
</dbReference>
<dbReference type="HOGENOM" id="CLU_005533_0_1_1"/>
<name>A0A0C3DJ94_9AGAM</name>
<protein>
    <submittedName>
        <fullName evidence="6">Uncharacterized protein</fullName>
    </submittedName>
</protein>
<gene>
    <name evidence="6" type="ORF">SCLCIDRAFT_1220597</name>
</gene>
<dbReference type="InParanoid" id="A0A0C3DJ94"/>
<dbReference type="SUPFAM" id="SSF53335">
    <property type="entry name" value="S-adenosyl-L-methionine-dependent methyltransferases"/>
    <property type="match status" value="1"/>
</dbReference>
<evidence type="ECO:0000256" key="2">
    <source>
        <dbReference type="ARBA" id="ARBA00022679"/>
    </source>
</evidence>
<feature type="domain" description="O-methyltransferase dimerisation" evidence="5">
    <location>
        <begin position="91"/>
        <end position="151"/>
    </location>
</feature>
<evidence type="ECO:0000313" key="7">
    <source>
        <dbReference type="Proteomes" id="UP000053989"/>
    </source>
</evidence>
<dbReference type="InterPro" id="IPR001077">
    <property type="entry name" value="COMT_C"/>
</dbReference>
<keyword evidence="7" id="KW-1185">Reference proteome</keyword>
<dbReference type="GO" id="GO:0032259">
    <property type="term" value="P:methylation"/>
    <property type="evidence" value="ECO:0007669"/>
    <property type="project" value="UniProtKB-KW"/>
</dbReference>
<accession>A0A0C3DJ94</accession>
<dbReference type="Gene3D" id="3.40.50.150">
    <property type="entry name" value="Vaccinia Virus protein VP39"/>
    <property type="match status" value="1"/>
</dbReference>
<keyword evidence="3" id="KW-0949">S-adenosyl-L-methionine</keyword>
<evidence type="ECO:0000256" key="1">
    <source>
        <dbReference type="ARBA" id="ARBA00022603"/>
    </source>
</evidence>
<reference evidence="6 7" key="1">
    <citation type="submission" date="2014-04" db="EMBL/GenBank/DDBJ databases">
        <authorList>
            <consortium name="DOE Joint Genome Institute"/>
            <person name="Kuo A."/>
            <person name="Kohler A."/>
            <person name="Nagy L.G."/>
            <person name="Floudas D."/>
            <person name="Copeland A."/>
            <person name="Barry K.W."/>
            <person name="Cichocki N."/>
            <person name="Veneault-Fourrey C."/>
            <person name="LaButti K."/>
            <person name="Lindquist E.A."/>
            <person name="Lipzen A."/>
            <person name="Lundell T."/>
            <person name="Morin E."/>
            <person name="Murat C."/>
            <person name="Sun H."/>
            <person name="Tunlid A."/>
            <person name="Henrissat B."/>
            <person name="Grigoriev I.V."/>
            <person name="Hibbett D.S."/>
            <person name="Martin F."/>
            <person name="Nordberg H.P."/>
            <person name="Cantor M.N."/>
            <person name="Hua S.X."/>
        </authorList>
    </citation>
    <scope>NUCLEOTIDE SEQUENCE [LARGE SCALE GENOMIC DNA]</scope>
    <source>
        <strain evidence="6 7">Foug A</strain>
    </source>
</reference>
<dbReference type="PROSITE" id="PS51683">
    <property type="entry name" value="SAM_OMT_II"/>
    <property type="match status" value="1"/>
</dbReference>
<dbReference type="AlphaFoldDB" id="A0A0C3DJ94"/>
<evidence type="ECO:0000256" key="3">
    <source>
        <dbReference type="ARBA" id="ARBA00022691"/>
    </source>
</evidence>
<sequence>MSTEAHLESLLEIINSSARQAIAEYKKGGNDVPTINSAEFHPLDTSTHHVALRKSIRLLEGACQQLCASLAPPQRTVLNLVRRYDWVCVDIAHEKGIADILDKHPEGLHVNELSRMIGIEKTKLARILRLLTTRGLFKEVNRDVFANNRLSLVIKSTCNVGYLARSGGGIGSQAASVLFDALSDPEYGASHDPGKSAFLYAMKQKGLPAVSNAFEMLEMDERKCKTFHKSMIGAGEVMGALSVLDHYPWNEVSTVCDVGASIGTFSIPLAKAHPHLKIINQDLECVMSQAKKEWEREAPQAVQEQRIDFVPLNFFEEAPVAGQDVYYLRFIIHDWPDAEALTILRNVRKAMAPHSRILIQEFIVGNPDRSSDLATKDIGIDVAPEPMLPGFGSGNTYTYQQDLLMLMVNNGKERLLDDWTGLATAAGLRLEKVYDLGDTSVLDFRMA</sequence>
<proteinExistence type="predicted"/>
<evidence type="ECO:0000259" key="4">
    <source>
        <dbReference type="Pfam" id="PF00891"/>
    </source>
</evidence>
<reference evidence="7" key="2">
    <citation type="submission" date="2015-01" db="EMBL/GenBank/DDBJ databases">
        <title>Evolutionary Origins and Diversification of the Mycorrhizal Mutualists.</title>
        <authorList>
            <consortium name="DOE Joint Genome Institute"/>
            <consortium name="Mycorrhizal Genomics Consortium"/>
            <person name="Kohler A."/>
            <person name="Kuo A."/>
            <person name="Nagy L.G."/>
            <person name="Floudas D."/>
            <person name="Copeland A."/>
            <person name="Barry K.W."/>
            <person name="Cichocki N."/>
            <person name="Veneault-Fourrey C."/>
            <person name="LaButti K."/>
            <person name="Lindquist E.A."/>
            <person name="Lipzen A."/>
            <person name="Lundell T."/>
            <person name="Morin E."/>
            <person name="Murat C."/>
            <person name="Riley R."/>
            <person name="Ohm R."/>
            <person name="Sun H."/>
            <person name="Tunlid A."/>
            <person name="Henrissat B."/>
            <person name="Grigoriev I.V."/>
            <person name="Hibbett D.S."/>
            <person name="Martin F."/>
        </authorList>
    </citation>
    <scope>NUCLEOTIDE SEQUENCE [LARGE SCALE GENOMIC DNA]</scope>
    <source>
        <strain evidence="7">Foug A</strain>
    </source>
</reference>
<dbReference type="SUPFAM" id="SSF46785">
    <property type="entry name" value="Winged helix' DNA-binding domain"/>
    <property type="match status" value="1"/>
</dbReference>
<dbReference type="InterPro" id="IPR036390">
    <property type="entry name" value="WH_DNA-bd_sf"/>
</dbReference>
<dbReference type="InterPro" id="IPR029063">
    <property type="entry name" value="SAM-dependent_MTases_sf"/>
</dbReference>
<dbReference type="InterPro" id="IPR036388">
    <property type="entry name" value="WH-like_DNA-bd_sf"/>
</dbReference>
<feature type="domain" description="O-methyltransferase C-terminal" evidence="4">
    <location>
        <begin position="211"/>
        <end position="428"/>
    </location>
</feature>
<dbReference type="STRING" id="1036808.A0A0C3DJ94"/>
<dbReference type="Pfam" id="PF08100">
    <property type="entry name" value="Dimerisation"/>
    <property type="match status" value="1"/>
</dbReference>
<keyword evidence="2" id="KW-0808">Transferase</keyword>
<dbReference type="InterPro" id="IPR016461">
    <property type="entry name" value="COMT-like"/>
</dbReference>
<dbReference type="GO" id="GO:0008171">
    <property type="term" value="F:O-methyltransferase activity"/>
    <property type="evidence" value="ECO:0007669"/>
    <property type="project" value="InterPro"/>
</dbReference>